<name>A0AA86RN93_9EUKA</name>
<feature type="coiled-coil region" evidence="1">
    <location>
        <begin position="137"/>
        <end position="217"/>
    </location>
</feature>
<evidence type="ECO:0000313" key="4">
    <source>
        <dbReference type="EMBL" id="CAL6078075.1"/>
    </source>
</evidence>
<protein>
    <submittedName>
        <fullName evidence="3">Uncharacterized protein</fullName>
    </submittedName>
</protein>
<keyword evidence="1" id="KW-0175">Coiled coil</keyword>
<evidence type="ECO:0000313" key="5">
    <source>
        <dbReference type="Proteomes" id="UP001642409"/>
    </source>
</evidence>
<sequence>MPSISNYNQTNTPDEVDSENQTTTTESHHKNYSAQYKTLPNNLPEIKEKLENYVMKIMRQNNNFEFNTLQIKEDIMNRMGIVEATVKEGPMTRFLDYVNILFKDGIIRAHSVEFKTELNRLCYDTYMPTLQQYAQSYSDNVTRMDNMETNIQQLKNDIIRIDNKLDHIDEQLTKQGEQLAKQSEQLTKQGEQLTKLDEQLTQQREQLAKQSEQLIKQGEQLTKLDEQLTQMLAHFDSQAK</sequence>
<dbReference type="SUPFAM" id="SSF144266">
    <property type="entry name" value="MPN010-like"/>
    <property type="match status" value="1"/>
</dbReference>
<dbReference type="AlphaFoldDB" id="A0AA86RN93"/>
<evidence type="ECO:0000256" key="1">
    <source>
        <dbReference type="SAM" id="Coils"/>
    </source>
</evidence>
<dbReference type="EMBL" id="CAXDID020000332">
    <property type="protein sequence ID" value="CAL6078075.1"/>
    <property type="molecule type" value="Genomic_DNA"/>
</dbReference>
<reference evidence="4 5" key="2">
    <citation type="submission" date="2024-07" db="EMBL/GenBank/DDBJ databases">
        <authorList>
            <person name="Akdeniz Z."/>
        </authorList>
    </citation>
    <scope>NUCLEOTIDE SEQUENCE [LARGE SCALE GENOMIC DNA]</scope>
</reference>
<comment type="caution">
    <text evidence="3">The sequence shown here is derived from an EMBL/GenBank/DDBJ whole genome shotgun (WGS) entry which is preliminary data.</text>
</comment>
<keyword evidence="5" id="KW-1185">Reference proteome</keyword>
<feature type="compositionally biased region" description="Polar residues" evidence="2">
    <location>
        <begin position="1"/>
        <end position="25"/>
    </location>
</feature>
<proteinExistence type="predicted"/>
<gene>
    <name evidence="3" type="ORF">HINF_LOCUS57220</name>
    <name evidence="4" type="ORF">HINF_LOCUS58728</name>
</gene>
<dbReference type="Proteomes" id="UP001642409">
    <property type="component" value="Unassembled WGS sequence"/>
</dbReference>
<dbReference type="EMBL" id="CATOUU010001061">
    <property type="protein sequence ID" value="CAI9969575.1"/>
    <property type="molecule type" value="Genomic_DNA"/>
</dbReference>
<organism evidence="3">
    <name type="scientific">Hexamita inflata</name>
    <dbReference type="NCBI Taxonomy" id="28002"/>
    <lineage>
        <taxon>Eukaryota</taxon>
        <taxon>Metamonada</taxon>
        <taxon>Diplomonadida</taxon>
        <taxon>Hexamitidae</taxon>
        <taxon>Hexamitinae</taxon>
        <taxon>Hexamita</taxon>
    </lineage>
</organism>
<reference evidence="3" key="1">
    <citation type="submission" date="2023-06" db="EMBL/GenBank/DDBJ databases">
        <authorList>
            <person name="Kurt Z."/>
        </authorList>
    </citation>
    <scope>NUCLEOTIDE SEQUENCE</scope>
</reference>
<feature type="region of interest" description="Disordered" evidence="2">
    <location>
        <begin position="1"/>
        <end position="38"/>
    </location>
</feature>
<evidence type="ECO:0000256" key="2">
    <source>
        <dbReference type="SAM" id="MobiDB-lite"/>
    </source>
</evidence>
<accession>A0AA86RN93</accession>
<evidence type="ECO:0000313" key="3">
    <source>
        <dbReference type="EMBL" id="CAI9969575.1"/>
    </source>
</evidence>